<comment type="caution">
    <text evidence="2">The sequence shown here is derived from an EMBL/GenBank/DDBJ whole genome shotgun (WGS) entry which is preliminary data.</text>
</comment>
<evidence type="ECO:0000313" key="2">
    <source>
        <dbReference type="EMBL" id="MFD0725173.1"/>
    </source>
</evidence>
<reference evidence="3" key="1">
    <citation type="journal article" date="2019" name="Int. J. Syst. Evol. Microbiol.">
        <title>The Global Catalogue of Microorganisms (GCM) 10K type strain sequencing project: providing services to taxonomists for standard genome sequencing and annotation.</title>
        <authorList>
            <consortium name="The Broad Institute Genomics Platform"/>
            <consortium name="The Broad Institute Genome Sequencing Center for Infectious Disease"/>
            <person name="Wu L."/>
            <person name="Ma J."/>
        </authorList>
    </citation>
    <scope>NUCLEOTIDE SEQUENCE [LARGE SCALE GENOMIC DNA]</scope>
    <source>
        <strain evidence="3">CCUG 55585</strain>
    </source>
</reference>
<protein>
    <recommendedName>
        <fullName evidence="4">Secreted protein</fullName>
    </recommendedName>
</protein>
<dbReference type="RefSeq" id="WP_386822788.1">
    <property type="nucleotide sequence ID" value="NZ_JBHTIF010000001.1"/>
</dbReference>
<name>A0ABW2YB94_9GAMM</name>
<evidence type="ECO:0000256" key="1">
    <source>
        <dbReference type="SAM" id="SignalP"/>
    </source>
</evidence>
<organism evidence="2 3">
    <name type="scientific">Lysobacter brunescens</name>
    <dbReference type="NCBI Taxonomy" id="262323"/>
    <lineage>
        <taxon>Bacteria</taxon>
        <taxon>Pseudomonadati</taxon>
        <taxon>Pseudomonadota</taxon>
        <taxon>Gammaproteobacteria</taxon>
        <taxon>Lysobacterales</taxon>
        <taxon>Lysobacteraceae</taxon>
        <taxon>Lysobacter</taxon>
    </lineage>
</organism>
<evidence type="ECO:0000313" key="3">
    <source>
        <dbReference type="Proteomes" id="UP001597110"/>
    </source>
</evidence>
<keyword evidence="1" id="KW-0732">Signal</keyword>
<dbReference type="EMBL" id="JBHTIF010000001">
    <property type="protein sequence ID" value="MFD0725173.1"/>
    <property type="molecule type" value="Genomic_DNA"/>
</dbReference>
<evidence type="ECO:0008006" key="4">
    <source>
        <dbReference type="Google" id="ProtNLM"/>
    </source>
</evidence>
<gene>
    <name evidence="2" type="ORF">ACFQ0E_06110</name>
</gene>
<sequence>MPAAAPMRLLTRLLVLVLLLSMAGMAMASKKRSTLEKNQYAYSAAIRWGDFEGAWSLVDPKVREEKPMTAADFSRYEQIQVTGYRDLAAMPGPEPGTELREIQIEVVNRNTLTQRRVRFTEIWRYDPKTKAWWVAGLPDFWDGR</sequence>
<proteinExistence type="predicted"/>
<feature type="chain" id="PRO_5045103671" description="Secreted protein" evidence="1">
    <location>
        <begin position="29"/>
        <end position="144"/>
    </location>
</feature>
<keyword evidence="3" id="KW-1185">Reference proteome</keyword>
<feature type="signal peptide" evidence="1">
    <location>
        <begin position="1"/>
        <end position="28"/>
    </location>
</feature>
<accession>A0ABW2YB94</accession>
<dbReference type="Proteomes" id="UP001597110">
    <property type="component" value="Unassembled WGS sequence"/>
</dbReference>